<evidence type="ECO:0000313" key="2">
    <source>
        <dbReference type="EMBL" id="GIH95901.1"/>
    </source>
</evidence>
<proteinExistence type="predicted"/>
<feature type="transmembrane region" description="Helical" evidence="1">
    <location>
        <begin position="143"/>
        <end position="164"/>
    </location>
</feature>
<comment type="caution">
    <text evidence="2">The sequence shown here is derived from an EMBL/GenBank/DDBJ whole genome shotgun (WGS) entry which is preliminary data.</text>
</comment>
<reference evidence="2 3" key="1">
    <citation type="submission" date="2021-01" db="EMBL/GenBank/DDBJ databases">
        <title>Whole genome shotgun sequence of Planobispora siamensis NBRC 107568.</title>
        <authorList>
            <person name="Komaki H."/>
            <person name="Tamura T."/>
        </authorList>
    </citation>
    <scope>NUCLEOTIDE SEQUENCE [LARGE SCALE GENOMIC DNA]</scope>
    <source>
        <strain evidence="2 3">NBRC 107568</strain>
    </source>
</reference>
<dbReference type="AlphaFoldDB" id="A0A8J3SNN1"/>
<keyword evidence="3" id="KW-1185">Reference proteome</keyword>
<evidence type="ECO:0000313" key="3">
    <source>
        <dbReference type="Proteomes" id="UP000619788"/>
    </source>
</evidence>
<evidence type="ECO:0008006" key="4">
    <source>
        <dbReference type="Google" id="ProtNLM"/>
    </source>
</evidence>
<protein>
    <recommendedName>
        <fullName evidence="4">DUF3592 domain-containing protein</fullName>
    </recommendedName>
</protein>
<keyword evidence="1" id="KW-1133">Transmembrane helix</keyword>
<dbReference type="Proteomes" id="UP000619788">
    <property type="component" value="Unassembled WGS sequence"/>
</dbReference>
<gene>
    <name evidence="2" type="ORF">Psi01_65310</name>
</gene>
<organism evidence="2 3">
    <name type="scientific">Planobispora siamensis</name>
    <dbReference type="NCBI Taxonomy" id="936338"/>
    <lineage>
        <taxon>Bacteria</taxon>
        <taxon>Bacillati</taxon>
        <taxon>Actinomycetota</taxon>
        <taxon>Actinomycetes</taxon>
        <taxon>Streptosporangiales</taxon>
        <taxon>Streptosporangiaceae</taxon>
        <taxon>Planobispora</taxon>
    </lineage>
</organism>
<accession>A0A8J3SNN1</accession>
<feature type="transmembrane region" description="Helical" evidence="1">
    <location>
        <begin position="113"/>
        <end position="136"/>
    </location>
</feature>
<evidence type="ECO:0000256" key="1">
    <source>
        <dbReference type="SAM" id="Phobius"/>
    </source>
</evidence>
<keyword evidence="1" id="KW-0472">Membrane</keyword>
<keyword evidence="1" id="KW-0812">Transmembrane</keyword>
<name>A0A8J3SNN1_9ACTN</name>
<dbReference type="EMBL" id="BOOJ01000057">
    <property type="protein sequence ID" value="GIH95901.1"/>
    <property type="molecule type" value="Genomic_DNA"/>
</dbReference>
<sequence length="166" mass="17647">MTVWTALCLLIPGALLVWLVVMVVGAVTPELEAALGDAGTPGTATVVSCEPYTVGTGRSKRTNYDCEARFVFDDRSRQPIVVDTVPDVEVGEVFPAVLTPEGDRVLPTEARGVWRAVLLFSALPFALTLIAFLAALMMRVRKAIIWTGALGLPLLILVIVGAVVGT</sequence>